<keyword evidence="1" id="KW-0378">Hydrolase</keyword>
<dbReference type="PROSITE" id="PS51365">
    <property type="entry name" value="RENAL_DIPEPTIDASE_2"/>
    <property type="match status" value="1"/>
</dbReference>
<dbReference type="SUPFAM" id="SSF51556">
    <property type="entry name" value="Metallo-dependent hydrolases"/>
    <property type="match status" value="1"/>
</dbReference>
<dbReference type="EC" id="3.4.13.-" evidence="1"/>
<dbReference type="PANTHER" id="PTHR10443">
    <property type="entry name" value="MICROSOMAL DIPEPTIDASE"/>
    <property type="match status" value="1"/>
</dbReference>
<dbReference type="PANTHER" id="PTHR10443:SF12">
    <property type="entry name" value="DIPEPTIDASE"/>
    <property type="match status" value="1"/>
</dbReference>
<dbReference type="RefSeq" id="WP_239370383.1">
    <property type="nucleotide sequence ID" value="NZ_JAKREW010000057.1"/>
</dbReference>
<dbReference type="GO" id="GO:0016805">
    <property type="term" value="F:dipeptidase activity"/>
    <property type="evidence" value="ECO:0007669"/>
    <property type="project" value="UniProtKB-KW"/>
</dbReference>
<evidence type="ECO:0000313" key="1">
    <source>
        <dbReference type="EMBL" id="MCG7508880.1"/>
    </source>
</evidence>
<proteinExistence type="predicted"/>
<protein>
    <submittedName>
        <fullName evidence="1">Membrane dipeptidase</fullName>
        <ecNumber evidence="1">3.4.13.-</ecNumber>
    </submittedName>
</protein>
<dbReference type="InterPro" id="IPR032466">
    <property type="entry name" value="Metal_Hydrolase"/>
</dbReference>
<dbReference type="EMBL" id="JAKREW010000057">
    <property type="protein sequence ID" value="MCG7508880.1"/>
    <property type="molecule type" value="Genomic_DNA"/>
</dbReference>
<comment type="caution">
    <text evidence="1">The sequence shown here is derived from an EMBL/GenBank/DDBJ whole genome shotgun (WGS) entry which is preliminary data.</text>
</comment>
<reference evidence="1 2" key="1">
    <citation type="submission" date="2022-02" db="EMBL/GenBank/DDBJ databases">
        <title>Draft genome sequence of Mezorhizobium retamae strain IRAMC:0171 isolated from Retama raetam nodules.</title>
        <authorList>
            <person name="Bengaied R."/>
            <person name="Sbissi I."/>
            <person name="Huber K."/>
            <person name="Ghodbane F."/>
            <person name="Nouioui I."/>
            <person name="Tarhouni M."/>
            <person name="Gtari M."/>
        </authorList>
    </citation>
    <scope>NUCLEOTIDE SEQUENCE [LARGE SCALE GENOMIC DNA]</scope>
    <source>
        <strain evidence="1 2">IRAMC:0171</strain>
    </source>
</reference>
<dbReference type="Pfam" id="PF01244">
    <property type="entry name" value="Peptidase_M19"/>
    <property type="match status" value="1"/>
</dbReference>
<accession>A0ABS9QN62</accession>
<sequence>MRRLKIILVSLVVLLAAGLGFFFFVLPARVERAMNGVMNPPPYTASDRAKALHESLTIADLHADPLLWGRDLLARGTRGQVDIPRLSEGNVALQVFAVVSKSPRGQNIERTDGDTDNITLLAIGQRWPLSAIFSLKQRALYQAARLNDMAARSDGHFVVVRSKRDLRRFLERRKVEPGLVAGVLAIEGAHVLEGDPANVDVLFDAGFRMMSPSHFFDSEMGGSAHGVEKGGLTDKGREMVRRMEEKGMILDLAHASAAVIDDALAVSKRPVVISHTGVKGTCDNNRNLSDDQLRSLAAKGGLVGIGYWETAICGKDATAVARAIRHTAGVAGIDHVALGSDFDGAVTTPFDTTGLVQVTDALLASGLGDADTGKAMGGNAIRFLLENLPD</sequence>
<keyword evidence="2" id="KW-1185">Reference proteome</keyword>
<dbReference type="Proteomes" id="UP001201701">
    <property type="component" value="Unassembled WGS sequence"/>
</dbReference>
<dbReference type="InterPro" id="IPR008257">
    <property type="entry name" value="Pept_M19"/>
</dbReference>
<dbReference type="Gene3D" id="3.20.20.140">
    <property type="entry name" value="Metal-dependent hydrolases"/>
    <property type="match status" value="1"/>
</dbReference>
<gene>
    <name evidence="1" type="ORF">L4923_27975</name>
</gene>
<organism evidence="1 2">
    <name type="scientific">Mesorhizobium retamae</name>
    <dbReference type="NCBI Taxonomy" id="2912854"/>
    <lineage>
        <taxon>Bacteria</taxon>
        <taxon>Pseudomonadati</taxon>
        <taxon>Pseudomonadota</taxon>
        <taxon>Alphaproteobacteria</taxon>
        <taxon>Hyphomicrobiales</taxon>
        <taxon>Phyllobacteriaceae</taxon>
        <taxon>Mesorhizobium</taxon>
    </lineage>
</organism>
<keyword evidence="1" id="KW-0224">Dipeptidase</keyword>
<keyword evidence="1" id="KW-0645">Protease</keyword>
<name>A0ABS9QN62_9HYPH</name>
<evidence type="ECO:0000313" key="2">
    <source>
        <dbReference type="Proteomes" id="UP001201701"/>
    </source>
</evidence>